<proteinExistence type="predicted"/>
<dbReference type="AlphaFoldDB" id="A0A0A9DQV7"/>
<dbReference type="EMBL" id="GBRH01209845">
    <property type="protein sequence ID" value="JAD88050.1"/>
    <property type="molecule type" value="Transcribed_RNA"/>
</dbReference>
<sequence length="72" mass="8003">MGKGKERIRARQTEGGRGWRGGFCLRPRRIPGAHFNAGDFHLLPATRRRRSRGGGGLASLVCLMPEIFTPEE</sequence>
<name>A0A0A9DQV7_ARUDO</name>
<reference evidence="1" key="2">
    <citation type="journal article" date="2015" name="Data Brief">
        <title>Shoot transcriptome of the giant reed, Arundo donax.</title>
        <authorList>
            <person name="Barrero R.A."/>
            <person name="Guerrero F.D."/>
            <person name="Moolhuijzen P."/>
            <person name="Goolsby J.A."/>
            <person name="Tidwell J."/>
            <person name="Bellgard S.E."/>
            <person name="Bellgard M.I."/>
        </authorList>
    </citation>
    <scope>NUCLEOTIDE SEQUENCE</scope>
    <source>
        <tissue evidence="1">Shoot tissue taken approximately 20 cm above the soil surface</tissue>
    </source>
</reference>
<accession>A0A0A9DQV7</accession>
<evidence type="ECO:0000313" key="1">
    <source>
        <dbReference type="EMBL" id="JAD88050.1"/>
    </source>
</evidence>
<protein>
    <submittedName>
        <fullName evidence="1">Uncharacterized protein</fullName>
    </submittedName>
</protein>
<reference evidence="1" key="1">
    <citation type="submission" date="2014-09" db="EMBL/GenBank/DDBJ databases">
        <authorList>
            <person name="Magalhaes I.L.F."/>
            <person name="Oliveira U."/>
            <person name="Santos F.R."/>
            <person name="Vidigal T.H.D.A."/>
            <person name="Brescovit A.D."/>
            <person name="Santos A.J."/>
        </authorList>
    </citation>
    <scope>NUCLEOTIDE SEQUENCE</scope>
    <source>
        <tissue evidence="1">Shoot tissue taken approximately 20 cm above the soil surface</tissue>
    </source>
</reference>
<organism evidence="1">
    <name type="scientific">Arundo donax</name>
    <name type="common">Giant reed</name>
    <name type="synonym">Donax arundinaceus</name>
    <dbReference type="NCBI Taxonomy" id="35708"/>
    <lineage>
        <taxon>Eukaryota</taxon>
        <taxon>Viridiplantae</taxon>
        <taxon>Streptophyta</taxon>
        <taxon>Embryophyta</taxon>
        <taxon>Tracheophyta</taxon>
        <taxon>Spermatophyta</taxon>
        <taxon>Magnoliopsida</taxon>
        <taxon>Liliopsida</taxon>
        <taxon>Poales</taxon>
        <taxon>Poaceae</taxon>
        <taxon>PACMAD clade</taxon>
        <taxon>Arundinoideae</taxon>
        <taxon>Arundineae</taxon>
        <taxon>Arundo</taxon>
    </lineage>
</organism>